<dbReference type="Pfam" id="PF20194">
    <property type="entry name" value="DUF6557"/>
    <property type="match status" value="1"/>
</dbReference>
<protein>
    <submittedName>
        <fullName evidence="1">Uncharacterized protein</fullName>
    </submittedName>
</protein>
<gene>
    <name evidence="1" type="ORF">FSB73_11735</name>
</gene>
<evidence type="ECO:0000313" key="1">
    <source>
        <dbReference type="EMBL" id="QEC72245.1"/>
    </source>
</evidence>
<dbReference type="InterPro" id="IPR046687">
    <property type="entry name" value="DUF6557"/>
</dbReference>
<accession>A0A5B8VMP6</accession>
<name>A0A5B8VMP6_9BACT</name>
<dbReference type="RefSeq" id="WP_146782236.1">
    <property type="nucleotide sequence ID" value="NZ_CP042434.1"/>
</dbReference>
<proteinExistence type="predicted"/>
<dbReference type="KEGG" id="agi:FSB73_11735"/>
<dbReference type="AlphaFoldDB" id="A0A5B8VMP6"/>
<dbReference type="Proteomes" id="UP000321291">
    <property type="component" value="Chromosome"/>
</dbReference>
<sequence>MKMLYDCFITCTWAEVKEKILQYYPDQKSNLRGYFKVFNSARALSPIATKQQVGMEAVEDKSSKYIHVFIIPFADEVVYAMASLPWQVIMGLQVADGLFEQYGAATITGLCLYEMTFFGFSEGAVNKCLSGFSRPVHKWERSRHIFKSNKRYFKKPRIRW</sequence>
<keyword evidence="2" id="KW-1185">Reference proteome</keyword>
<organism evidence="1 2">
    <name type="scientific">Arachidicoccus ginsenosidivorans</name>
    <dbReference type="NCBI Taxonomy" id="496057"/>
    <lineage>
        <taxon>Bacteria</taxon>
        <taxon>Pseudomonadati</taxon>
        <taxon>Bacteroidota</taxon>
        <taxon>Chitinophagia</taxon>
        <taxon>Chitinophagales</taxon>
        <taxon>Chitinophagaceae</taxon>
        <taxon>Arachidicoccus</taxon>
    </lineage>
</organism>
<dbReference type="EMBL" id="CP042434">
    <property type="protein sequence ID" value="QEC72245.1"/>
    <property type="molecule type" value="Genomic_DNA"/>
</dbReference>
<reference evidence="1 2" key="1">
    <citation type="journal article" date="2017" name="Int. J. Syst. Evol. Microbiol.">
        <title>Arachidicoccus ginsenosidivorans sp. nov., with ginsenoside-converting activity isolated from ginseng cultivating soil.</title>
        <authorList>
            <person name="Siddiqi M.Z."/>
            <person name="Aslam Z."/>
            <person name="Im W.T."/>
        </authorList>
    </citation>
    <scope>NUCLEOTIDE SEQUENCE [LARGE SCALE GENOMIC DNA]</scope>
    <source>
        <strain evidence="1 2">Gsoil 809</strain>
    </source>
</reference>
<evidence type="ECO:0000313" key="2">
    <source>
        <dbReference type="Proteomes" id="UP000321291"/>
    </source>
</evidence>
<dbReference type="OrthoDB" id="1823576at2"/>